<organism evidence="9 10">
    <name type="scientific">Mesosutterella multiformis</name>
    <dbReference type="NCBI Taxonomy" id="2259133"/>
    <lineage>
        <taxon>Bacteria</taxon>
        <taxon>Pseudomonadati</taxon>
        <taxon>Pseudomonadota</taxon>
        <taxon>Betaproteobacteria</taxon>
        <taxon>Burkholderiales</taxon>
        <taxon>Sutterellaceae</taxon>
        <taxon>Mesosutterella</taxon>
    </lineage>
</organism>
<accession>A0A388SE50</accession>
<keyword evidence="2 7" id="KW-0808">Transferase</keyword>
<evidence type="ECO:0000256" key="2">
    <source>
        <dbReference type="ARBA" id="ARBA00022679"/>
    </source>
</evidence>
<evidence type="ECO:0000313" key="9">
    <source>
        <dbReference type="EMBL" id="GBO93731.1"/>
    </source>
</evidence>
<evidence type="ECO:0000313" key="10">
    <source>
        <dbReference type="Proteomes" id="UP000266091"/>
    </source>
</evidence>
<dbReference type="SUPFAM" id="SSF82282">
    <property type="entry name" value="Homocysteine S-methyltransferase"/>
    <property type="match status" value="1"/>
</dbReference>
<evidence type="ECO:0000256" key="5">
    <source>
        <dbReference type="ARBA" id="ARBA00076752"/>
    </source>
</evidence>
<dbReference type="InterPro" id="IPR051486">
    <property type="entry name" value="Hcy_S-methyltransferase"/>
</dbReference>
<evidence type="ECO:0000256" key="3">
    <source>
        <dbReference type="ARBA" id="ARBA00022723"/>
    </source>
</evidence>
<feature type="binding site" evidence="6 7">
    <location>
        <position position="292"/>
    </location>
    <ligand>
        <name>Zn(2+)</name>
        <dbReference type="ChEBI" id="CHEBI:29105"/>
    </ligand>
</feature>
<keyword evidence="1 7" id="KW-0489">Methyltransferase</keyword>
<name>A0A388SE50_9BURK</name>
<dbReference type="InterPro" id="IPR017226">
    <property type="entry name" value="BHMT-like"/>
</dbReference>
<dbReference type="GO" id="GO:0008270">
    <property type="term" value="F:zinc ion binding"/>
    <property type="evidence" value="ECO:0007669"/>
    <property type="project" value="InterPro"/>
</dbReference>
<comment type="caution">
    <text evidence="9">The sequence shown here is derived from an EMBL/GenBank/DDBJ whole genome shotgun (WGS) entry which is preliminary data.</text>
</comment>
<evidence type="ECO:0000256" key="4">
    <source>
        <dbReference type="ARBA" id="ARBA00022833"/>
    </source>
</evidence>
<dbReference type="EMBL" id="BGZJ01000001">
    <property type="protein sequence ID" value="GBO93731.1"/>
    <property type="molecule type" value="Genomic_DNA"/>
</dbReference>
<proteinExistence type="predicted"/>
<feature type="domain" description="Hcy-binding" evidence="8">
    <location>
        <begin position="2"/>
        <end position="306"/>
    </location>
</feature>
<dbReference type="InterPro" id="IPR036589">
    <property type="entry name" value="HCY_dom_sf"/>
</dbReference>
<protein>
    <recommendedName>
        <fullName evidence="5">S-methylmethionine:homocysteine methyltransferase</fullName>
    </recommendedName>
</protein>
<keyword evidence="3 6" id="KW-0479">Metal-binding</keyword>
<dbReference type="Proteomes" id="UP000266091">
    <property type="component" value="Unassembled WGS sequence"/>
</dbReference>
<comment type="cofactor">
    <cofactor evidence="6">
        <name>Zn(2+)</name>
        <dbReference type="ChEBI" id="CHEBI:29105"/>
    </cofactor>
    <text evidence="6">Binds 1 zinc ion per subunit.</text>
</comment>
<gene>
    <name evidence="9" type="primary">ybgG</name>
    <name evidence="9" type="ORF">MESMUL_10850</name>
</gene>
<dbReference type="Pfam" id="PF02574">
    <property type="entry name" value="S-methyl_trans"/>
    <property type="match status" value="1"/>
</dbReference>
<dbReference type="FunFam" id="3.20.20.330:FF:000002">
    <property type="entry name" value="Homocysteine S-methyltransferase"/>
    <property type="match status" value="1"/>
</dbReference>
<evidence type="ECO:0000259" key="8">
    <source>
        <dbReference type="PROSITE" id="PS50970"/>
    </source>
</evidence>
<keyword evidence="4 6" id="KW-0862">Zinc</keyword>
<dbReference type="PANTHER" id="PTHR46015:SF1">
    <property type="entry name" value="HOMOCYSTEINE S-METHYLTRANSFERASE-LIKE ISOFORM 1"/>
    <property type="match status" value="1"/>
</dbReference>
<feature type="binding site" evidence="6 7">
    <location>
        <position position="291"/>
    </location>
    <ligand>
        <name>Zn(2+)</name>
        <dbReference type="ChEBI" id="CHEBI:29105"/>
    </ligand>
</feature>
<evidence type="ECO:0000256" key="1">
    <source>
        <dbReference type="ARBA" id="ARBA00022603"/>
    </source>
</evidence>
<dbReference type="NCBIfam" id="NF007020">
    <property type="entry name" value="PRK09485.1"/>
    <property type="match status" value="1"/>
</dbReference>
<dbReference type="PIRSF" id="PIRSF037505">
    <property type="entry name" value="Betaine_HMT"/>
    <property type="match status" value="1"/>
</dbReference>
<dbReference type="InterPro" id="IPR003726">
    <property type="entry name" value="HCY_dom"/>
</dbReference>
<accession>A0A401LH55</accession>
<keyword evidence="10" id="KW-1185">Reference proteome</keyword>
<dbReference type="GO" id="GO:0009086">
    <property type="term" value="P:methionine biosynthetic process"/>
    <property type="evidence" value="ECO:0007669"/>
    <property type="project" value="InterPro"/>
</dbReference>
<dbReference type="OrthoDB" id="9803687at2"/>
<dbReference type="PROSITE" id="PS50970">
    <property type="entry name" value="HCY"/>
    <property type="match status" value="1"/>
</dbReference>
<dbReference type="RefSeq" id="WP_022443346.1">
    <property type="nucleotide sequence ID" value="NZ_BGZJ01000001.1"/>
</dbReference>
<feature type="binding site" evidence="7">
    <location>
        <position position="228"/>
    </location>
    <ligand>
        <name>Zn(2+)</name>
        <dbReference type="ChEBI" id="CHEBI:29105"/>
    </ligand>
</feature>
<sequence>MNPIESILSRYPLMVLDCALGTEIAKRGFDTNDSLWSAKALYERPELIREIFEEYYDQGADLVATASYQATIPGFEAKGFSHDESADLIRKSVVIAREARDASWSRHSGENRPKPIVAASVGPYGAYLANGSEYTGDYSLTRKELADFHAERLALLLEERPEIVAIETIPLLREAQAVLDVLKDTPEASAWVAFSCKNGKETCGGDSVYEAAKALDSNPQLAAIGINCTAPQYVASLIQEVRRGTSKPIICYPNTGESYNPATKTWFGSPLPFRAYVRTWYEAGARVIGGCCRATPADTHDIAEFRAELIREGVPPAL</sequence>
<reference evidence="9 10" key="1">
    <citation type="journal article" date="2018" name="Int. J. Syst. Evol. Microbiol.">
        <title>Mesosutterella multiformis gen. nov., sp. nov., a member of the family Sutterellaceae and Sutterella megalosphaeroides sp. nov., isolated from human faeces.</title>
        <authorList>
            <person name="Sakamoto M."/>
            <person name="Ikeyama N."/>
            <person name="Kunihiro T."/>
            <person name="Iino T."/>
            <person name="Yuki M."/>
            <person name="Ohkuma M."/>
        </authorList>
    </citation>
    <scope>NUCLEOTIDE SEQUENCE [LARGE SCALE GENOMIC DNA]</scope>
    <source>
        <strain evidence="9 10">4NBBH2</strain>
    </source>
</reference>
<dbReference type="GO" id="GO:0033528">
    <property type="term" value="P:S-methylmethionine cycle"/>
    <property type="evidence" value="ECO:0007669"/>
    <property type="project" value="TreeGrafter"/>
</dbReference>
<dbReference type="GO" id="GO:0032259">
    <property type="term" value="P:methylation"/>
    <property type="evidence" value="ECO:0007669"/>
    <property type="project" value="UniProtKB-KW"/>
</dbReference>
<evidence type="ECO:0000256" key="7">
    <source>
        <dbReference type="PROSITE-ProRule" id="PRU00333"/>
    </source>
</evidence>
<dbReference type="Gene3D" id="3.20.20.330">
    <property type="entry name" value="Homocysteine-binding-like domain"/>
    <property type="match status" value="1"/>
</dbReference>
<dbReference type="AlphaFoldDB" id="A0A388SE50"/>
<dbReference type="GO" id="GO:0008898">
    <property type="term" value="F:S-adenosylmethionine-homocysteine S-methyltransferase activity"/>
    <property type="evidence" value="ECO:0007669"/>
    <property type="project" value="TreeGrafter"/>
</dbReference>
<dbReference type="PANTHER" id="PTHR46015">
    <property type="entry name" value="ZGC:172121"/>
    <property type="match status" value="1"/>
</dbReference>
<evidence type="ECO:0000256" key="6">
    <source>
        <dbReference type="PIRSR" id="PIRSR037505-2"/>
    </source>
</evidence>